<evidence type="ECO:0000313" key="2">
    <source>
        <dbReference type="EMBL" id="MBU2663433.1"/>
    </source>
</evidence>
<comment type="caution">
    <text evidence="2">The sequence shown here is derived from an EMBL/GenBank/DDBJ whole genome shotgun (WGS) entry which is preliminary data.</text>
</comment>
<dbReference type="RefSeq" id="WP_215785360.1">
    <property type="nucleotide sequence ID" value="NZ_JAHKKG010000002.1"/>
</dbReference>
<reference evidence="2 3" key="1">
    <citation type="submission" date="2021-06" db="EMBL/GenBank/DDBJ databases">
        <title>Actinoplanes lichenicola sp. nov., and Actinoplanes ovalisporus sp. nov., isolated from lichen in Thailand.</title>
        <authorList>
            <person name="Saeng-In P."/>
            <person name="Kanchanasin P."/>
            <person name="Yuki M."/>
            <person name="Kudo T."/>
            <person name="Ohkuma M."/>
            <person name="Phongsopitanun W."/>
            <person name="Tanasupawat S."/>
        </authorList>
    </citation>
    <scope>NUCLEOTIDE SEQUENCE [LARGE SCALE GENOMIC DNA]</scope>
    <source>
        <strain evidence="2 3">NBRC 110975</strain>
    </source>
</reference>
<gene>
    <name evidence="2" type="ORF">KOI35_07935</name>
</gene>
<keyword evidence="3" id="KW-1185">Reference proteome</keyword>
<accession>A0ABS5YIY4</accession>
<feature type="compositionally biased region" description="Low complexity" evidence="1">
    <location>
        <begin position="35"/>
        <end position="60"/>
    </location>
</feature>
<name>A0ABS5YIY4_9ACTN</name>
<evidence type="ECO:0000256" key="1">
    <source>
        <dbReference type="SAM" id="MobiDB-lite"/>
    </source>
</evidence>
<sequence>MTAKPRPHSPGGGDGGDPPPPRRRTHGSADGGDAGNIAAAQAKVTAKAQEGRAGTAARASSGGGASPVTGPAAKIPLRPPNAGRHNLNSVKLKSRSDDKNTIVLPGTDVPGDLADISAGRGAWDPQTNTYEVNGRRYGVESTGTTFPVDGPGFVNLNRSEYKVLKNLIGADGDIGAAREALRRDPSVSDADWTRALDVFQHHKSYRGGA</sequence>
<proteinExistence type="predicted"/>
<evidence type="ECO:0000313" key="3">
    <source>
        <dbReference type="Proteomes" id="UP001519654"/>
    </source>
</evidence>
<protein>
    <submittedName>
        <fullName evidence="2">Uncharacterized protein</fullName>
    </submittedName>
</protein>
<dbReference type="Proteomes" id="UP001519654">
    <property type="component" value="Unassembled WGS sequence"/>
</dbReference>
<dbReference type="EMBL" id="JAHKKG010000002">
    <property type="protein sequence ID" value="MBU2663433.1"/>
    <property type="molecule type" value="Genomic_DNA"/>
</dbReference>
<feature type="region of interest" description="Disordered" evidence="1">
    <location>
        <begin position="1"/>
        <end position="111"/>
    </location>
</feature>
<organism evidence="2 3">
    <name type="scientific">Paractinoplanes bogorensis</name>
    <dbReference type="NCBI Taxonomy" id="1610840"/>
    <lineage>
        <taxon>Bacteria</taxon>
        <taxon>Bacillati</taxon>
        <taxon>Actinomycetota</taxon>
        <taxon>Actinomycetes</taxon>
        <taxon>Micromonosporales</taxon>
        <taxon>Micromonosporaceae</taxon>
        <taxon>Paractinoplanes</taxon>
    </lineage>
</organism>